<feature type="domain" description="Calcineurin-like phosphoesterase" evidence="1">
    <location>
        <begin position="53"/>
        <end position="192"/>
    </location>
</feature>
<dbReference type="InterPro" id="IPR004843">
    <property type="entry name" value="Calcineurin-like_PHP"/>
</dbReference>
<accession>A0A0F8ZKB4</accession>
<dbReference type="InterPro" id="IPR029052">
    <property type="entry name" value="Metallo-depent_PP-like"/>
</dbReference>
<reference evidence="2" key="1">
    <citation type="journal article" date="2015" name="Nature">
        <title>Complex archaea that bridge the gap between prokaryotes and eukaryotes.</title>
        <authorList>
            <person name="Spang A."/>
            <person name="Saw J.H."/>
            <person name="Jorgensen S.L."/>
            <person name="Zaremba-Niedzwiedzka K."/>
            <person name="Martijn J."/>
            <person name="Lind A.E."/>
            <person name="van Eijk R."/>
            <person name="Schleper C."/>
            <person name="Guy L."/>
            <person name="Ettema T.J."/>
        </authorList>
    </citation>
    <scope>NUCLEOTIDE SEQUENCE</scope>
</reference>
<name>A0A0F8ZKB4_9ZZZZ</name>
<protein>
    <recommendedName>
        <fullName evidence="1">Calcineurin-like phosphoesterase domain-containing protein</fullName>
    </recommendedName>
</protein>
<dbReference type="Pfam" id="PF00149">
    <property type="entry name" value="Metallophos"/>
    <property type="match status" value="1"/>
</dbReference>
<dbReference type="EMBL" id="LAZR01047419">
    <property type="protein sequence ID" value="KKK94267.1"/>
    <property type="molecule type" value="Genomic_DNA"/>
</dbReference>
<dbReference type="Gene3D" id="3.60.21.10">
    <property type="match status" value="1"/>
</dbReference>
<dbReference type="AlphaFoldDB" id="A0A0F8ZKB4"/>
<evidence type="ECO:0000313" key="2">
    <source>
        <dbReference type="EMBL" id="KKK94267.1"/>
    </source>
</evidence>
<sequence length="248" mass="27527">MQRRWRPENTVRGELRVAAFARSLAYVVVVVVCALSAPTGAAGGAPADTVSFTVVALGDTQYYTSFFRDLFFEMTWWVSECAAPDALNTAFVTHLGDIVHRGNRFHGDWQAAAYGFKMIAVAGVPHGFLPGNHDKDNTRPDGDRFYEYRAAFPLHRYDRYAWFGGSFGGRDTRNTYQLWEVGMHRFVSLHLKHHPGSDVLRWASSVLRTHADRTATVSTHYAGTDCSDEQLGASPLANVSTLPAIDPV</sequence>
<evidence type="ECO:0000259" key="1">
    <source>
        <dbReference type="Pfam" id="PF00149"/>
    </source>
</evidence>
<gene>
    <name evidence="2" type="ORF">LCGC14_2684580</name>
</gene>
<feature type="non-terminal residue" evidence="2">
    <location>
        <position position="248"/>
    </location>
</feature>
<dbReference type="GO" id="GO:0016787">
    <property type="term" value="F:hydrolase activity"/>
    <property type="evidence" value="ECO:0007669"/>
    <property type="project" value="InterPro"/>
</dbReference>
<dbReference type="PANTHER" id="PTHR43143:SF5">
    <property type="entry name" value="SECRETED PROTEIN"/>
    <property type="match status" value="1"/>
</dbReference>
<dbReference type="SUPFAM" id="SSF56300">
    <property type="entry name" value="Metallo-dependent phosphatases"/>
    <property type="match status" value="1"/>
</dbReference>
<dbReference type="PANTHER" id="PTHR43143">
    <property type="entry name" value="METALLOPHOSPHOESTERASE, CALCINEURIN SUPERFAMILY"/>
    <property type="match status" value="1"/>
</dbReference>
<comment type="caution">
    <text evidence="2">The sequence shown here is derived from an EMBL/GenBank/DDBJ whole genome shotgun (WGS) entry which is preliminary data.</text>
</comment>
<dbReference type="InterPro" id="IPR051918">
    <property type="entry name" value="STPP_CPPED1"/>
</dbReference>
<organism evidence="2">
    <name type="scientific">marine sediment metagenome</name>
    <dbReference type="NCBI Taxonomy" id="412755"/>
    <lineage>
        <taxon>unclassified sequences</taxon>
        <taxon>metagenomes</taxon>
        <taxon>ecological metagenomes</taxon>
    </lineage>
</organism>
<proteinExistence type="predicted"/>